<dbReference type="AlphaFoldDB" id="A0A841J7Y5"/>
<keyword evidence="7" id="KW-0464">Manganese</keyword>
<dbReference type="RefSeq" id="WP_183586045.1">
    <property type="nucleotide sequence ID" value="NZ_JACHCA010000002.1"/>
</dbReference>
<dbReference type="SUPFAM" id="SSF53649">
    <property type="entry name" value="Alkaline phosphatase-like"/>
    <property type="match status" value="1"/>
</dbReference>
<evidence type="ECO:0000256" key="7">
    <source>
        <dbReference type="PIRSR" id="PIRSR005091-2"/>
    </source>
</evidence>
<reference evidence="11 12" key="1">
    <citation type="submission" date="2020-08" db="EMBL/GenBank/DDBJ databases">
        <title>Genomic Encyclopedia of Type Strains, Phase IV (KMG-V): Genome sequencing to study the core and pangenomes of soil and plant-associated prokaryotes.</title>
        <authorList>
            <person name="Whitman W."/>
        </authorList>
    </citation>
    <scope>NUCLEOTIDE SEQUENCE [LARGE SCALE GENOMIC DNA]</scope>
    <source>
        <strain evidence="11 12">MP601</strain>
    </source>
</reference>
<evidence type="ECO:0000313" key="11">
    <source>
        <dbReference type="EMBL" id="MBB6126917.1"/>
    </source>
</evidence>
<dbReference type="InterPro" id="IPR000917">
    <property type="entry name" value="Sulfatase_N"/>
</dbReference>
<feature type="binding site" evidence="7">
    <location>
        <position position="439"/>
    </location>
    <ligand>
        <name>substrate</name>
    </ligand>
</feature>
<proteinExistence type="predicted"/>
<dbReference type="InterPro" id="IPR017850">
    <property type="entry name" value="Alkaline_phosphatase_core_sf"/>
</dbReference>
<feature type="binding site" evidence="8">
    <location>
        <position position="278"/>
    </location>
    <ligand>
        <name>Mn(2+)</name>
        <dbReference type="ChEBI" id="CHEBI:29035"/>
    </ligand>
</feature>
<dbReference type="InterPro" id="IPR050448">
    <property type="entry name" value="OpgB/LTA_synthase_biosynth"/>
</dbReference>
<evidence type="ECO:0000256" key="8">
    <source>
        <dbReference type="PIRSR" id="PIRSR005091-3"/>
    </source>
</evidence>
<keyword evidence="11" id="KW-0808">Transferase</keyword>
<evidence type="ECO:0000313" key="12">
    <source>
        <dbReference type="Proteomes" id="UP000548326"/>
    </source>
</evidence>
<evidence type="ECO:0000256" key="5">
    <source>
        <dbReference type="ARBA" id="ARBA00023136"/>
    </source>
</evidence>
<dbReference type="Proteomes" id="UP000548326">
    <property type="component" value="Unassembled WGS sequence"/>
</dbReference>
<feature type="domain" description="Sulfatase N-terminal" evidence="10">
    <location>
        <begin position="270"/>
        <end position="548"/>
    </location>
</feature>
<dbReference type="InterPro" id="IPR012160">
    <property type="entry name" value="LtaS-like"/>
</dbReference>
<dbReference type="PANTHER" id="PTHR47371">
    <property type="entry name" value="LIPOTEICHOIC ACID SYNTHASE"/>
    <property type="match status" value="1"/>
</dbReference>
<feature type="active site" evidence="6">
    <location>
        <position position="324"/>
    </location>
</feature>
<feature type="transmembrane region" description="Helical" evidence="9">
    <location>
        <begin position="142"/>
        <end position="164"/>
    </location>
</feature>
<organism evidence="11 12">
    <name type="scientific">Mucilaginibacter lappiensis</name>
    <dbReference type="NCBI Taxonomy" id="354630"/>
    <lineage>
        <taxon>Bacteria</taxon>
        <taxon>Pseudomonadati</taxon>
        <taxon>Bacteroidota</taxon>
        <taxon>Sphingobacteriia</taxon>
        <taxon>Sphingobacteriales</taxon>
        <taxon>Sphingobacteriaceae</taxon>
        <taxon>Mucilaginibacter</taxon>
    </lineage>
</organism>
<keyword evidence="7" id="KW-0479">Metal-binding</keyword>
<evidence type="ECO:0000256" key="4">
    <source>
        <dbReference type="ARBA" id="ARBA00022989"/>
    </source>
</evidence>
<dbReference type="PIRSF" id="PIRSF005091">
    <property type="entry name" value="Mmb_sulf_HI1246"/>
    <property type="match status" value="1"/>
</dbReference>
<feature type="transmembrane region" description="Helical" evidence="9">
    <location>
        <begin position="61"/>
        <end position="79"/>
    </location>
</feature>
<evidence type="ECO:0000256" key="6">
    <source>
        <dbReference type="PIRSR" id="PIRSR005091-1"/>
    </source>
</evidence>
<comment type="subcellular location">
    <subcellularLocation>
        <location evidence="1">Cell membrane</location>
        <topology evidence="1">Multi-pass membrane protein</topology>
    </subcellularLocation>
</comment>
<accession>A0A841J7Y5</accession>
<feature type="binding site" evidence="8">
    <location>
        <position position="494"/>
    </location>
    <ligand>
        <name>Mn(2+)</name>
        <dbReference type="ChEBI" id="CHEBI:29035"/>
    </ligand>
</feature>
<comment type="caution">
    <text evidence="11">The sequence shown here is derived from an EMBL/GenBank/DDBJ whole genome shotgun (WGS) entry which is preliminary data.</text>
</comment>
<keyword evidence="2" id="KW-1003">Cell membrane</keyword>
<dbReference type="PANTHER" id="PTHR47371:SF3">
    <property type="entry name" value="PHOSPHOGLYCEROL TRANSFERASE I"/>
    <property type="match status" value="1"/>
</dbReference>
<evidence type="ECO:0000256" key="1">
    <source>
        <dbReference type="ARBA" id="ARBA00004651"/>
    </source>
</evidence>
<keyword evidence="5 9" id="KW-0472">Membrane</keyword>
<evidence type="ECO:0000256" key="9">
    <source>
        <dbReference type="SAM" id="Phobius"/>
    </source>
</evidence>
<name>A0A841J7Y5_9SPHI</name>
<protein>
    <submittedName>
        <fullName evidence="11">Phosphoglycerol transferase MdoB-like AlkP superfamily enzyme</fullName>
    </submittedName>
</protein>
<keyword evidence="4 9" id="KW-1133">Transmembrane helix</keyword>
<feature type="binding site" evidence="8">
    <location>
        <position position="493"/>
    </location>
    <ligand>
        <name>Mn(2+)</name>
        <dbReference type="ChEBI" id="CHEBI:29035"/>
    </ligand>
</feature>
<evidence type="ECO:0000256" key="2">
    <source>
        <dbReference type="ARBA" id="ARBA00022475"/>
    </source>
</evidence>
<feature type="transmembrane region" description="Helical" evidence="9">
    <location>
        <begin position="21"/>
        <end position="41"/>
    </location>
</feature>
<evidence type="ECO:0000259" key="10">
    <source>
        <dbReference type="Pfam" id="PF00884"/>
    </source>
</evidence>
<dbReference type="Pfam" id="PF00884">
    <property type="entry name" value="Sulfatase"/>
    <property type="match status" value="1"/>
</dbReference>
<dbReference type="Gene3D" id="3.40.720.10">
    <property type="entry name" value="Alkaline Phosphatase, subunit A"/>
    <property type="match status" value="1"/>
</dbReference>
<dbReference type="GO" id="GO:0016740">
    <property type="term" value="F:transferase activity"/>
    <property type="evidence" value="ECO:0007669"/>
    <property type="project" value="UniProtKB-KW"/>
</dbReference>
<feature type="transmembrane region" description="Helical" evidence="9">
    <location>
        <begin position="91"/>
        <end position="113"/>
    </location>
</feature>
<keyword evidence="3 9" id="KW-0812">Transmembrane</keyword>
<dbReference type="GO" id="GO:0046872">
    <property type="term" value="F:metal ion binding"/>
    <property type="evidence" value="ECO:0007669"/>
    <property type="project" value="UniProtKB-KW"/>
</dbReference>
<dbReference type="GO" id="GO:0005886">
    <property type="term" value="C:plasma membrane"/>
    <property type="evidence" value="ECO:0007669"/>
    <property type="project" value="UniProtKB-SubCell"/>
</dbReference>
<evidence type="ECO:0000256" key="3">
    <source>
        <dbReference type="ARBA" id="ARBA00022692"/>
    </source>
</evidence>
<dbReference type="EMBL" id="JACHCA010000002">
    <property type="protein sequence ID" value="MBB6126917.1"/>
    <property type="molecule type" value="Genomic_DNA"/>
</dbReference>
<gene>
    <name evidence="11" type="ORF">HDF22_001022</name>
</gene>
<sequence>MEGKLRLAEYKVLLYRLFLGYLFYFIARVLFFAFNTHLFAVDSFWALLRLCYYGMAFDTTALLYINSLFILLSVLPLTVNTQPKFQKAMAMLYFATNLLAYATNFVDIIYYRFSQVRSTKATLDVLADENNKKLLFTHFSEAYWYVILLFILCSFCWIWLYKQVKVKPARVTDKKVYFLSSIVSFLLILTLVIGGIRGDFAHSTRPINMVDAYKHITVPNQGDIVLNTPFSVIRTLSSNNYKLQHWTDEGYIRTSIKPVKQYSSQPANKPNVVIIILESMAREYWGSMNHGVSIPGFKSYTPFLDSLSNNSLIFTNAYATGRQSIHAMSSVLAGIPSFQNAFTSSPYAKQKIQSIVSICDSMGYETSFFHGAANGSMGFQGFGSILGYKHYFGRTEYNDDKDFDGIWGIWDEQFFQFMGRTLTQEKQPFMATLFTLSSHDPYQMPEKYKERFKGGPLAIDKCVQYTDNSLRIFFNYAKTQPWFHNTIFVITADHTSQTYYPEYSKQINRFAVPILLYSANSDYNLKGVRTDLASQMDIYPTVVDLIGYNKPFRSWGRSLVSNLPTEMPRIINSTGNIYQLMQGNYIYLFDGKNITGIFAVTDKGLEKSLSNGQLNPEMQKGVMDCKALIQDYTDRIVNRKLVAEQKYAVNP</sequence>
<dbReference type="CDD" id="cd16015">
    <property type="entry name" value="LTA_synthase"/>
    <property type="match status" value="1"/>
</dbReference>
<feature type="transmembrane region" description="Helical" evidence="9">
    <location>
        <begin position="176"/>
        <end position="196"/>
    </location>
</feature>